<gene>
    <name evidence="4" type="ORF">M6B38_209725</name>
</gene>
<dbReference type="PROSITE" id="PS50089">
    <property type="entry name" value="ZF_RING_2"/>
    <property type="match status" value="1"/>
</dbReference>
<evidence type="ECO:0000259" key="3">
    <source>
        <dbReference type="PROSITE" id="PS50089"/>
    </source>
</evidence>
<dbReference type="InterPro" id="IPR001841">
    <property type="entry name" value="Znf_RING"/>
</dbReference>
<feature type="region of interest" description="Disordered" evidence="2">
    <location>
        <begin position="173"/>
        <end position="201"/>
    </location>
</feature>
<dbReference type="InterPro" id="IPR013083">
    <property type="entry name" value="Znf_RING/FYVE/PHD"/>
</dbReference>
<evidence type="ECO:0000313" key="4">
    <source>
        <dbReference type="EMBL" id="KAJ6798536.1"/>
    </source>
</evidence>
<keyword evidence="1" id="KW-0862">Zinc</keyword>
<organism evidence="4 5">
    <name type="scientific">Iris pallida</name>
    <name type="common">Sweet iris</name>
    <dbReference type="NCBI Taxonomy" id="29817"/>
    <lineage>
        <taxon>Eukaryota</taxon>
        <taxon>Viridiplantae</taxon>
        <taxon>Streptophyta</taxon>
        <taxon>Embryophyta</taxon>
        <taxon>Tracheophyta</taxon>
        <taxon>Spermatophyta</taxon>
        <taxon>Magnoliopsida</taxon>
        <taxon>Liliopsida</taxon>
        <taxon>Asparagales</taxon>
        <taxon>Iridaceae</taxon>
        <taxon>Iridoideae</taxon>
        <taxon>Irideae</taxon>
        <taxon>Iris</taxon>
    </lineage>
</organism>
<feature type="compositionally biased region" description="Low complexity" evidence="2">
    <location>
        <begin position="226"/>
        <end position="243"/>
    </location>
</feature>
<feature type="domain" description="RING-type" evidence="3">
    <location>
        <begin position="28"/>
        <end position="73"/>
    </location>
</feature>
<keyword evidence="1" id="KW-0863">Zinc-finger</keyword>
<evidence type="ECO:0000256" key="2">
    <source>
        <dbReference type="SAM" id="MobiDB-lite"/>
    </source>
</evidence>
<comment type="caution">
    <text evidence="4">The sequence shown here is derived from an EMBL/GenBank/DDBJ whole genome shotgun (WGS) entry which is preliminary data.</text>
</comment>
<dbReference type="InterPro" id="IPR044274">
    <property type="entry name" value="RFI2"/>
</dbReference>
<dbReference type="Proteomes" id="UP001140949">
    <property type="component" value="Unassembled WGS sequence"/>
</dbReference>
<dbReference type="SUPFAM" id="SSF57850">
    <property type="entry name" value="RING/U-box"/>
    <property type="match status" value="1"/>
</dbReference>
<feature type="region of interest" description="Disordered" evidence="2">
    <location>
        <begin position="393"/>
        <end position="431"/>
    </location>
</feature>
<dbReference type="GO" id="GO:0004842">
    <property type="term" value="F:ubiquitin-protein transferase activity"/>
    <property type="evidence" value="ECO:0007669"/>
    <property type="project" value="InterPro"/>
</dbReference>
<name>A0AAX6E3C0_IRIPA</name>
<proteinExistence type="predicted"/>
<dbReference type="SMART" id="SM00184">
    <property type="entry name" value="RING"/>
    <property type="match status" value="1"/>
</dbReference>
<keyword evidence="5" id="KW-1185">Reference proteome</keyword>
<reference evidence="4" key="2">
    <citation type="submission" date="2023-04" db="EMBL/GenBank/DDBJ databases">
        <authorList>
            <person name="Bruccoleri R.E."/>
            <person name="Oakeley E.J."/>
            <person name="Faust A.-M."/>
            <person name="Dessus-Babus S."/>
            <person name="Altorfer M."/>
            <person name="Burckhardt D."/>
            <person name="Oertli M."/>
            <person name="Naumann U."/>
            <person name="Petersen F."/>
            <person name="Wong J."/>
        </authorList>
    </citation>
    <scope>NUCLEOTIDE SEQUENCE</scope>
    <source>
        <strain evidence="4">GSM-AAB239-AS_SAM_17_03QT</strain>
        <tissue evidence="4">Leaf</tissue>
    </source>
</reference>
<dbReference type="PANTHER" id="PTHR46798:SF3">
    <property type="entry name" value="RING FINGER FAMILY PROTEIN"/>
    <property type="match status" value="1"/>
</dbReference>
<dbReference type="Pfam" id="PF13639">
    <property type="entry name" value="zf-RING_2"/>
    <property type="match status" value="1"/>
</dbReference>
<dbReference type="GO" id="GO:0008270">
    <property type="term" value="F:zinc ion binding"/>
    <property type="evidence" value="ECO:0007669"/>
    <property type="project" value="UniProtKB-KW"/>
</dbReference>
<evidence type="ECO:0000313" key="5">
    <source>
        <dbReference type="Proteomes" id="UP001140949"/>
    </source>
</evidence>
<sequence>MGLGELELSAEKKESPPPVAAAVEEIYCSICLDVVKSGGKRSTAKLQCGHEFHLDCIGSAFNAKGVMQCPNCREIGKGNWLYSNGSRSLPDRFDEWPHDEDLYDFNYSEMPFGVHWCPYSRLARVLPSFEEGETSPAIAFQDVGYHTMFTGDPATSSTSHQCPYLAYMPPLQPSSSNHPISAESHNDGPTYHHHWSRTARQTDVQTPHVLPAVDLHYHNWEHSPIYSQPSSSSSGSNQDMDSSAAVRSVRLDLDDLPRAVSPIHRFALGHGSSSRSTVAPPYFANSQSYPHVHEHYQHHNPPSIHGTIFPGPRRLGVRGLPPAVPQMPPLDPTSYYLFPPTASSSHSPTETESMRGDHFYTWGRERFAPFPLLPVEREASWWRPVPQAAGSSDSGRRWGIWHRNGSERASSRARAEGSSYRPPVARMRPYN</sequence>
<dbReference type="PANTHER" id="PTHR46798">
    <property type="entry name" value="OS09G0511500 PROTEIN"/>
    <property type="match status" value="1"/>
</dbReference>
<reference evidence="4" key="1">
    <citation type="journal article" date="2023" name="GigaByte">
        <title>Genome assembly of the bearded iris, Iris pallida Lam.</title>
        <authorList>
            <person name="Bruccoleri R.E."/>
            <person name="Oakeley E.J."/>
            <person name="Faust A.M.E."/>
            <person name="Altorfer M."/>
            <person name="Dessus-Babus S."/>
            <person name="Burckhardt D."/>
            <person name="Oertli M."/>
            <person name="Naumann U."/>
            <person name="Petersen F."/>
            <person name="Wong J."/>
        </authorList>
    </citation>
    <scope>NUCLEOTIDE SEQUENCE</scope>
    <source>
        <strain evidence="4">GSM-AAB239-AS_SAM_17_03QT</strain>
    </source>
</reference>
<dbReference type="AlphaFoldDB" id="A0AAX6E3C0"/>
<dbReference type="Gene3D" id="3.30.40.10">
    <property type="entry name" value="Zinc/RING finger domain, C3HC4 (zinc finger)"/>
    <property type="match status" value="1"/>
</dbReference>
<feature type="compositionally biased region" description="Basic and acidic residues" evidence="2">
    <location>
        <begin position="404"/>
        <end position="415"/>
    </location>
</feature>
<dbReference type="EMBL" id="JANAVB010040218">
    <property type="protein sequence ID" value="KAJ6798536.1"/>
    <property type="molecule type" value="Genomic_DNA"/>
</dbReference>
<keyword evidence="1" id="KW-0479">Metal-binding</keyword>
<accession>A0AAX6E3C0</accession>
<evidence type="ECO:0000256" key="1">
    <source>
        <dbReference type="PROSITE-ProRule" id="PRU00175"/>
    </source>
</evidence>
<protein>
    <recommendedName>
        <fullName evidence="3">RING-type domain-containing protein</fullName>
    </recommendedName>
</protein>
<feature type="region of interest" description="Disordered" evidence="2">
    <location>
        <begin position="226"/>
        <end position="246"/>
    </location>
</feature>